<dbReference type="Proteomes" id="UP001549036">
    <property type="component" value="Unassembled WGS sequence"/>
</dbReference>
<sequence length="325" mass="36018">MASAMASLPRVTIITPFLNAEAFLGEAISSVQAQTVADWELLLVDDGSTDDSVRIANDVVATDPRIKVLNRPPGSKRGAAAARNAGIAAGSGDMLAFLDADDLYEPRMLETVLAAADANPEAAMIFGPTRWWYPDGERPDWIEPTDGLAGRLHQPPHLLSRLLLMQDGHVPCTCSVLVRRSAIELVAGFEEQFRLYEDQVLWVKLLLRYPAYVTPICLSRYRQHSGSVSADAAKRGLYDGMGSHPARAPFLDWLAEYVVKSGVRNPKLDRAIRLARSPYTREPTLRNKADRLSLKAAMRLARLRHRFARKLARLYRLMNGTASRS</sequence>
<dbReference type="InterPro" id="IPR050834">
    <property type="entry name" value="Glycosyltransf_2"/>
</dbReference>
<dbReference type="PANTHER" id="PTHR43685:SF2">
    <property type="entry name" value="GLYCOSYLTRANSFERASE 2-LIKE DOMAIN-CONTAINING PROTEIN"/>
    <property type="match status" value="1"/>
</dbReference>
<dbReference type="SUPFAM" id="SSF53448">
    <property type="entry name" value="Nucleotide-diphospho-sugar transferases"/>
    <property type="match status" value="1"/>
</dbReference>
<gene>
    <name evidence="2" type="ORF">ABID26_003821</name>
</gene>
<name>A0ABV2HUZ5_9HYPH</name>
<dbReference type="Pfam" id="PF00535">
    <property type="entry name" value="Glycos_transf_2"/>
    <property type="match status" value="1"/>
</dbReference>
<organism evidence="2 3">
    <name type="scientific">Mesorhizobium shonense</name>
    <dbReference type="NCBI Taxonomy" id="1209948"/>
    <lineage>
        <taxon>Bacteria</taxon>
        <taxon>Pseudomonadati</taxon>
        <taxon>Pseudomonadota</taxon>
        <taxon>Alphaproteobacteria</taxon>
        <taxon>Hyphomicrobiales</taxon>
        <taxon>Phyllobacteriaceae</taxon>
        <taxon>Mesorhizobium</taxon>
    </lineage>
</organism>
<dbReference type="Gene3D" id="3.90.550.10">
    <property type="entry name" value="Spore Coat Polysaccharide Biosynthesis Protein SpsA, Chain A"/>
    <property type="match status" value="1"/>
</dbReference>
<evidence type="ECO:0000313" key="3">
    <source>
        <dbReference type="Proteomes" id="UP001549036"/>
    </source>
</evidence>
<evidence type="ECO:0000259" key="1">
    <source>
        <dbReference type="Pfam" id="PF00535"/>
    </source>
</evidence>
<reference evidence="2 3" key="1">
    <citation type="submission" date="2024-06" db="EMBL/GenBank/DDBJ databases">
        <title>Genomic Encyclopedia of Type Strains, Phase IV (KMG-IV): sequencing the most valuable type-strain genomes for metagenomic binning, comparative biology and taxonomic classification.</title>
        <authorList>
            <person name="Goeker M."/>
        </authorList>
    </citation>
    <scope>NUCLEOTIDE SEQUENCE [LARGE SCALE GENOMIC DNA]</scope>
    <source>
        <strain evidence="2 3">DSM 29846</strain>
    </source>
</reference>
<dbReference type="InterPro" id="IPR001173">
    <property type="entry name" value="Glyco_trans_2-like"/>
</dbReference>
<protein>
    <submittedName>
        <fullName evidence="2">Glycosyltransferase involved in cell wall biosynthesis</fullName>
    </submittedName>
</protein>
<proteinExistence type="predicted"/>
<comment type="caution">
    <text evidence="2">The sequence shown here is derived from an EMBL/GenBank/DDBJ whole genome shotgun (WGS) entry which is preliminary data.</text>
</comment>
<dbReference type="InterPro" id="IPR029044">
    <property type="entry name" value="Nucleotide-diphossugar_trans"/>
</dbReference>
<dbReference type="PANTHER" id="PTHR43685">
    <property type="entry name" value="GLYCOSYLTRANSFERASE"/>
    <property type="match status" value="1"/>
</dbReference>
<evidence type="ECO:0000313" key="2">
    <source>
        <dbReference type="EMBL" id="MET3594413.1"/>
    </source>
</evidence>
<accession>A0ABV2HUZ5</accession>
<feature type="domain" description="Glycosyltransferase 2-like" evidence="1">
    <location>
        <begin position="12"/>
        <end position="184"/>
    </location>
</feature>
<dbReference type="EMBL" id="JBEPLM010000007">
    <property type="protein sequence ID" value="MET3594413.1"/>
    <property type="molecule type" value="Genomic_DNA"/>
</dbReference>
<keyword evidence="3" id="KW-1185">Reference proteome</keyword>